<accession>A0A366S6F9</accession>
<dbReference type="GO" id="GO:0016491">
    <property type="term" value="F:oxidoreductase activity"/>
    <property type="evidence" value="ECO:0007669"/>
    <property type="project" value="TreeGrafter"/>
</dbReference>
<dbReference type="Gene3D" id="3.30.360.10">
    <property type="entry name" value="Dihydrodipicolinate Reductase, domain 2"/>
    <property type="match status" value="1"/>
</dbReference>
<dbReference type="GO" id="GO:0000166">
    <property type="term" value="F:nucleotide binding"/>
    <property type="evidence" value="ECO:0007669"/>
    <property type="project" value="InterPro"/>
</dbReference>
<dbReference type="SUPFAM" id="SSF51735">
    <property type="entry name" value="NAD(P)-binding Rossmann-fold domains"/>
    <property type="match status" value="1"/>
</dbReference>
<feature type="domain" description="Gfo/Idh/MocA-like oxidoreductase N-terminal" evidence="1">
    <location>
        <begin position="3"/>
        <end position="123"/>
    </location>
</feature>
<dbReference type="GeneID" id="41991743"/>
<keyword evidence="4" id="KW-1185">Reference proteome</keyword>
<dbReference type="EMBL" id="QKXC01000048">
    <property type="protein sequence ID" value="RBR24879.1"/>
    <property type="molecule type" value="Genomic_DNA"/>
</dbReference>
<dbReference type="RefSeq" id="XP_031019470.1">
    <property type="nucleotide sequence ID" value="XM_031156447.1"/>
</dbReference>
<dbReference type="Proteomes" id="UP000253153">
    <property type="component" value="Unassembled WGS sequence"/>
</dbReference>
<gene>
    <name evidence="3" type="ORF">FIESC28_02297</name>
</gene>
<evidence type="ECO:0000259" key="2">
    <source>
        <dbReference type="Pfam" id="PF02894"/>
    </source>
</evidence>
<dbReference type="PANTHER" id="PTHR42840">
    <property type="entry name" value="NAD(P)-BINDING ROSSMANN-FOLD SUPERFAMILY PROTEIN-RELATED"/>
    <property type="match status" value="1"/>
</dbReference>
<name>A0A366S6F9_9HYPO</name>
<dbReference type="Pfam" id="PF01408">
    <property type="entry name" value="GFO_IDH_MocA"/>
    <property type="match status" value="1"/>
</dbReference>
<proteinExistence type="predicted"/>
<comment type="caution">
    <text evidence="3">The sequence shown here is derived from an EMBL/GenBank/DDBJ whole genome shotgun (WGS) entry which is preliminary data.</text>
</comment>
<dbReference type="GO" id="GO:0005737">
    <property type="term" value="C:cytoplasm"/>
    <property type="evidence" value="ECO:0007669"/>
    <property type="project" value="TreeGrafter"/>
</dbReference>
<dbReference type="AlphaFoldDB" id="A0A366S6F9"/>
<evidence type="ECO:0008006" key="5">
    <source>
        <dbReference type="Google" id="ProtNLM"/>
    </source>
</evidence>
<organism evidence="3 4">
    <name type="scientific">Fusarium coffeatum</name>
    <dbReference type="NCBI Taxonomy" id="231269"/>
    <lineage>
        <taxon>Eukaryota</taxon>
        <taxon>Fungi</taxon>
        <taxon>Dikarya</taxon>
        <taxon>Ascomycota</taxon>
        <taxon>Pezizomycotina</taxon>
        <taxon>Sordariomycetes</taxon>
        <taxon>Hypocreomycetidae</taxon>
        <taxon>Hypocreales</taxon>
        <taxon>Nectriaceae</taxon>
        <taxon>Fusarium</taxon>
        <taxon>Fusarium incarnatum-equiseti species complex</taxon>
    </lineage>
</organism>
<evidence type="ECO:0000259" key="1">
    <source>
        <dbReference type="Pfam" id="PF01408"/>
    </source>
</evidence>
<evidence type="ECO:0000313" key="4">
    <source>
        <dbReference type="Proteomes" id="UP000253153"/>
    </source>
</evidence>
<dbReference type="InterPro" id="IPR004104">
    <property type="entry name" value="Gfo/Idh/MocA-like_OxRdtase_C"/>
</dbReference>
<dbReference type="OrthoDB" id="64915at2759"/>
<dbReference type="PANTHER" id="PTHR42840:SF5">
    <property type="entry name" value="NAD(P)-BINDING ROSSMANN-FOLD SUPERFAMILY PROTEIN"/>
    <property type="match status" value="1"/>
</dbReference>
<protein>
    <recommendedName>
        <fullName evidence="5">Gfo/Idh/MocA-like oxidoreductase N-terminal domain-containing protein</fullName>
    </recommendedName>
</protein>
<dbReference type="GO" id="GO:0006740">
    <property type="term" value="P:NADPH regeneration"/>
    <property type="evidence" value="ECO:0007669"/>
    <property type="project" value="TreeGrafter"/>
</dbReference>
<dbReference type="Pfam" id="PF02894">
    <property type="entry name" value="GFO_IDH_MocA_C"/>
    <property type="match status" value="1"/>
</dbReference>
<dbReference type="InterPro" id="IPR000683">
    <property type="entry name" value="Gfo/Idh/MocA-like_OxRdtase_N"/>
</dbReference>
<reference evidence="3 4" key="1">
    <citation type="submission" date="2018-06" db="EMBL/GenBank/DDBJ databases">
        <title>Fusarium incarnatum-equiseti species complex species 28.</title>
        <authorList>
            <person name="Gardiner D.M."/>
        </authorList>
    </citation>
    <scope>NUCLEOTIDE SEQUENCE [LARGE SCALE GENOMIC DNA]</scope>
    <source>
        <strain evidence="3 4">FIESC_28</strain>
    </source>
</reference>
<sequence length="356" mass="39327">MVGIALLGAGIFAREQHLPAIEAVEHFSLKAVYSRSEQAAISLATLARGSVDIYFDSPPRPGRSLDDLLARSDIAAVSSCATILVQPELVWKALKAGKHVLSEKPIAQDTKTAMELVRWYNSQSHPPIWAVAENFRFNESLRYAETRIREMGGQLASFRLSYYGLIKKENKYFKTEWRKAPEFQGGFLVDSGIHFIASLRLLLGAIGQEAKEVLALSSLLEKHLHPVDTIHAIVSTTDSRHGTICISFGVEHKSTLEMEIISTRGVVVWTPVSVKSMIESDSGESMEETKEFTYNNAVMAEFEAFGQAILQNSPDRRQSPLEALNDLSLLQGLLESAESNGSIKVVDLSRGQNIHS</sequence>
<feature type="domain" description="Gfo/Idh/MocA-like oxidoreductase C-terminal" evidence="2">
    <location>
        <begin position="153"/>
        <end position="345"/>
    </location>
</feature>
<dbReference type="Gene3D" id="3.40.50.720">
    <property type="entry name" value="NAD(P)-binding Rossmann-like Domain"/>
    <property type="match status" value="1"/>
</dbReference>
<dbReference type="InterPro" id="IPR036291">
    <property type="entry name" value="NAD(P)-bd_dom_sf"/>
</dbReference>
<evidence type="ECO:0000313" key="3">
    <source>
        <dbReference type="EMBL" id="RBR24879.1"/>
    </source>
</evidence>
<dbReference type="SUPFAM" id="SSF55347">
    <property type="entry name" value="Glyceraldehyde-3-phosphate dehydrogenase-like, C-terminal domain"/>
    <property type="match status" value="1"/>
</dbReference>